<sequence length="216" mass="23425">MIAALKGNLDIVQYLVEHGALLHLTSKDGRTPLHMAVQEGHAKVATYLASQYPDSMFVTTNSGRLPVQMAAAMATGGPLAQSLLSQALETQVKWIISHEDKSGRTILEDAVVANQTDLVVSLIDTYGADPTRHDALGRNVWHQAAMVGNLAMLECLGQWSALGPLLDIPDTWDAWTPLCYAAKHGHLDCVVYLLKMNANSTRADKLGRTAKDLGRK</sequence>
<evidence type="ECO:0000256" key="2">
    <source>
        <dbReference type="ARBA" id="ARBA00023043"/>
    </source>
</evidence>
<evidence type="ECO:0000256" key="3">
    <source>
        <dbReference type="PROSITE-ProRule" id="PRU00023"/>
    </source>
</evidence>
<evidence type="ECO:0000313" key="4">
    <source>
        <dbReference type="EMBL" id="ORY99817.1"/>
    </source>
</evidence>
<feature type="repeat" description="ANK" evidence="3">
    <location>
        <begin position="173"/>
        <end position="205"/>
    </location>
</feature>
<evidence type="ECO:0000313" key="5">
    <source>
        <dbReference type="Proteomes" id="UP000193560"/>
    </source>
</evidence>
<keyword evidence="5" id="KW-1185">Reference proteome</keyword>
<gene>
    <name evidence="4" type="ORF">BCR42DRAFT_339183</name>
</gene>
<name>A0A1X2HKR2_9FUNG</name>
<dbReference type="EMBL" id="MCGE01000058">
    <property type="protein sequence ID" value="ORY99817.1"/>
    <property type="molecule type" value="Genomic_DNA"/>
</dbReference>
<dbReference type="PROSITE" id="PS50297">
    <property type="entry name" value="ANK_REP_REGION"/>
    <property type="match status" value="2"/>
</dbReference>
<dbReference type="PANTHER" id="PTHR24198:SF165">
    <property type="entry name" value="ANKYRIN REPEAT-CONTAINING PROTEIN-RELATED"/>
    <property type="match status" value="1"/>
</dbReference>
<protein>
    <submittedName>
        <fullName evidence="4">Ankyrin repeat-containing domain protein</fullName>
    </submittedName>
</protein>
<keyword evidence="1" id="KW-0677">Repeat</keyword>
<dbReference type="SUPFAM" id="SSF48403">
    <property type="entry name" value="Ankyrin repeat"/>
    <property type="match status" value="1"/>
</dbReference>
<dbReference type="OrthoDB" id="539213at2759"/>
<dbReference type="PANTHER" id="PTHR24198">
    <property type="entry name" value="ANKYRIN REPEAT AND PROTEIN KINASE DOMAIN-CONTAINING PROTEIN"/>
    <property type="match status" value="1"/>
</dbReference>
<dbReference type="SMART" id="SM00248">
    <property type="entry name" value="ANK"/>
    <property type="match status" value="4"/>
</dbReference>
<accession>A0A1X2HKR2</accession>
<reference evidence="4 5" key="1">
    <citation type="submission" date="2016-07" db="EMBL/GenBank/DDBJ databases">
        <title>Pervasive Adenine N6-methylation of Active Genes in Fungi.</title>
        <authorList>
            <consortium name="DOE Joint Genome Institute"/>
            <person name="Mondo S.J."/>
            <person name="Dannebaum R.O."/>
            <person name="Kuo R.C."/>
            <person name="Labutti K."/>
            <person name="Haridas S."/>
            <person name="Kuo A."/>
            <person name="Salamov A."/>
            <person name="Ahrendt S.R."/>
            <person name="Lipzen A."/>
            <person name="Sullivan W."/>
            <person name="Andreopoulos W.B."/>
            <person name="Clum A."/>
            <person name="Lindquist E."/>
            <person name="Daum C."/>
            <person name="Ramamoorthy G.K."/>
            <person name="Gryganskyi A."/>
            <person name="Culley D."/>
            <person name="Magnuson J.K."/>
            <person name="James T.Y."/>
            <person name="O'Malley M.A."/>
            <person name="Stajich J.E."/>
            <person name="Spatafora J.W."/>
            <person name="Visel A."/>
            <person name="Grigoriev I.V."/>
        </authorList>
    </citation>
    <scope>NUCLEOTIDE SEQUENCE [LARGE SCALE GENOMIC DNA]</scope>
    <source>
        <strain evidence="4 5">NRRL 1336</strain>
    </source>
</reference>
<dbReference type="Proteomes" id="UP000193560">
    <property type="component" value="Unassembled WGS sequence"/>
</dbReference>
<dbReference type="InterPro" id="IPR036770">
    <property type="entry name" value="Ankyrin_rpt-contain_sf"/>
</dbReference>
<evidence type="ECO:0000256" key="1">
    <source>
        <dbReference type="ARBA" id="ARBA00022737"/>
    </source>
</evidence>
<feature type="repeat" description="ANK" evidence="3">
    <location>
        <begin position="1"/>
        <end position="27"/>
    </location>
</feature>
<dbReference type="Gene3D" id="1.25.40.20">
    <property type="entry name" value="Ankyrin repeat-containing domain"/>
    <property type="match status" value="2"/>
</dbReference>
<organism evidence="4 5">
    <name type="scientific">Absidia repens</name>
    <dbReference type="NCBI Taxonomy" id="90262"/>
    <lineage>
        <taxon>Eukaryota</taxon>
        <taxon>Fungi</taxon>
        <taxon>Fungi incertae sedis</taxon>
        <taxon>Mucoromycota</taxon>
        <taxon>Mucoromycotina</taxon>
        <taxon>Mucoromycetes</taxon>
        <taxon>Mucorales</taxon>
        <taxon>Cunninghamellaceae</taxon>
        <taxon>Absidia</taxon>
    </lineage>
</organism>
<keyword evidence="2 3" id="KW-0040">ANK repeat</keyword>
<comment type="caution">
    <text evidence="4">The sequence shown here is derived from an EMBL/GenBank/DDBJ whole genome shotgun (WGS) entry which is preliminary data.</text>
</comment>
<dbReference type="STRING" id="90262.A0A1X2HKR2"/>
<dbReference type="Pfam" id="PF12796">
    <property type="entry name" value="Ank_2"/>
    <property type="match status" value="2"/>
</dbReference>
<dbReference type="PRINTS" id="PR01415">
    <property type="entry name" value="ANKYRIN"/>
</dbReference>
<dbReference type="InterPro" id="IPR002110">
    <property type="entry name" value="Ankyrin_rpt"/>
</dbReference>
<proteinExistence type="predicted"/>
<feature type="repeat" description="ANK" evidence="3">
    <location>
        <begin position="28"/>
        <end position="48"/>
    </location>
</feature>
<dbReference type="PROSITE" id="PS50088">
    <property type="entry name" value="ANK_REPEAT"/>
    <property type="match status" value="3"/>
</dbReference>
<dbReference type="AlphaFoldDB" id="A0A1X2HKR2"/>